<dbReference type="SMART" id="SM00032">
    <property type="entry name" value="CCP"/>
    <property type="match status" value="3"/>
</dbReference>
<dbReference type="SUPFAM" id="SSF57535">
    <property type="entry name" value="Complement control module/SCR domain"/>
    <property type="match status" value="1"/>
</dbReference>
<evidence type="ECO:0000256" key="1">
    <source>
        <dbReference type="ARBA" id="ARBA00023157"/>
    </source>
</evidence>
<name>A0ABM1F137_PRICU</name>
<protein>
    <submittedName>
        <fullName evidence="6">Uncharacterized protein LOC106817968</fullName>
    </submittedName>
</protein>
<feature type="signal peptide" evidence="3">
    <location>
        <begin position="1"/>
        <end position="20"/>
    </location>
</feature>
<evidence type="ECO:0000256" key="2">
    <source>
        <dbReference type="PROSITE-ProRule" id="PRU00302"/>
    </source>
</evidence>
<feature type="domain" description="Sushi" evidence="4">
    <location>
        <begin position="151"/>
        <end position="212"/>
    </location>
</feature>
<dbReference type="PROSITE" id="PS50923">
    <property type="entry name" value="SUSHI"/>
    <property type="match status" value="1"/>
</dbReference>
<keyword evidence="5" id="KW-1185">Reference proteome</keyword>
<gene>
    <name evidence="6" type="primary">LOC106817968</name>
</gene>
<dbReference type="GeneID" id="106817968"/>
<dbReference type="CDD" id="cd00033">
    <property type="entry name" value="CCP"/>
    <property type="match status" value="1"/>
</dbReference>
<dbReference type="Pfam" id="PF00084">
    <property type="entry name" value="Sushi"/>
    <property type="match status" value="1"/>
</dbReference>
<dbReference type="Proteomes" id="UP000695022">
    <property type="component" value="Unplaced"/>
</dbReference>
<proteinExistence type="predicted"/>
<organism evidence="5 6">
    <name type="scientific">Priapulus caudatus</name>
    <name type="common">Priapulid worm</name>
    <dbReference type="NCBI Taxonomy" id="37621"/>
    <lineage>
        <taxon>Eukaryota</taxon>
        <taxon>Metazoa</taxon>
        <taxon>Ecdysozoa</taxon>
        <taxon>Scalidophora</taxon>
        <taxon>Priapulida</taxon>
        <taxon>Priapulimorpha</taxon>
        <taxon>Priapulimorphida</taxon>
        <taxon>Priapulidae</taxon>
        <taxon>Priapulus</taxon>
    </lineage>
</organism>
<reference evidence="6" key="1">
    <citation type="submission" date="2025-08" db="UniProtKB">
        <authorList>
            <consortium name="RefSeq"/>
        </authorList>
    </citation>
    <scope>IDENTIFICATION</scope>
</reference>
<dbReference type="Gene3D" id="2.10.70.10">
    <property type="entry name" value="Complement Module, domain 1"/>
    <property type="match status" value="1"/>
</dbReference>
<dbReference type="InterPro" id="IPR035976">
    <property type="entry name" value="Sushi/SCR/CCP_sf"/>
</dbReference>
<accession>A0ABM1F137</accession>
<evidence type="ECO:0000259" key="4">
    <source>
        <dbReference type="PROSITE" id="PS50923"/>
    </source>
</evidence>
<evidence type="ECO:0000313" key="6">
    <source>
        <dbReference type="RefSeq" id="XP_014678158.1"/>
    </source>
</evidence>
<keyword evidence="3" id="KW-0732">Signal</keyword>
<sequence>MKLLLVFALVCATGIHQALCVNNCASGIVDANALMSYKRGTAEVTSAFVAADVATITCNDKFHSTVTTSTCTNDGTDDDWIPAAVACSAYGECTASASVLDEGSTLTYSGLDALPESATVSCGTGYTNVTSYCTGETTYAWVPAITNCTMVQCDAFTVENGVLNVTGTAHDYGTGVEIDCEEGYEFELEVHEMEVACGADGKWSPAPGVCAGSSVARLLMTPAMIIGVMVVSKL</sequence>
<dbReference type="InterPro" id="IPR000436">
    <property type="entry name" value="Sushi_SCR_CCP_dom"/>
</dbReference>
<dbReference type="RefSeq" id="XP_014678158.1">
    <property type="nucleotide sequence ID" value="XM_014822672.1"/>
</dbReference>
<keyword evidence="1" id="KW-1015">Disulfide bond</keyword>
<evidence type="ECO:0000313" key="5">
    <source>
        <dbReference type="Proteomes" id="UP000695022"/>
    </source>
</evidence>
<comment type="caution">
    <text evidence="2">Lacks conserved residue(s) required for the propagation of feature annotation.</text>
</comment>
<keyword evidence="2" id="KW-0768">Sushi</keyword>
<feature type="chain" id="PRO_5047157773" evidence="3">
    <location>
        <begin position="21"/>
        <end position="234"/>
    </location>
</feature>
<evidence type="ECO:0000256" key="3">
    <source>
        <dbReference type="SAM" id="SignalP"/>
    </source>
</evidence>